<keyword evidence="1" id="KW-0449">Lipoprotein</keyword>
<dbReference type="PROSITE" id="PS51257">
    <property type="entry name" value="PROKAR_LIPOPROTEIN"/>
    <property type="match status" value="1"/>
</dbReference>
<evidence type="ECO:0000313" key="1">
    <source>
        <dbReference type="EMBL" id="MBA2871344.1"/>
    </source>
</evidence>
<reference evidence="1 2" key="1">
    <citation type="submission" date="2020-07" db="EMBL/GenBank/DDBJ databases">
        <title>Genomic Encyclopedia of Type Strains, Phase IV (KMG-IV): sequencing the most valuable type-strain genomes for metagenomic binning, comparative biology and taxonomic classification.</title>
        <authorList>
            <person name="Goeker M."/>
        </authorList>
    </citation>
    <scope>NUCLEOTIDE SEQUENCE [LARGE SCALE GENOMIC DNA]</scope>
    <source>
        <strain evidence="1 2">DSM 25220</strain>
    </source>
</reference>
<dbReference type="RefSeq" id="WP_246326814.1">
    <property type="nucleotide sequence ID" value="NZ_JACDUU010000003.1"/>
</dbReference>
<name>A0A7W0BWS8_9BACL</name>
<protein>
    <submittedName>
        <fullName evidence="1">Putative lipoprotein NlpE involved in copper resistance</fullName>
    </submittedName>
</protein>
<organism evidence="1 2">
    <name type="scientific">[Anoxybacillus] calidus</name>
    <dbReference type="NCBI Taxonomy" id="575178"/>
    <lineage>
        <taxon>Bacteria</taxon>
        <taxon>Bacillati</taxon>
        <taxon>Bacillota</taxon>
        <taxon>Bacilli</taxon>
        <taxon>Bacillales</taxon>
        <taxon>Anoxybacillaceae</taxon>
        <taxon>Paranoxybacillus</taxon>
    </lineage>
</organism>
<sequence length="101" mass="11676">MKKPFLFVILLVLILVGCNNKHIFLSGEGENWKGEYSANINGNREDGNYIFGYKNGEKDTKRRRMKKGIEQSILMIHSAMSKPKQTQEEIRPLMITMNTEI</sequence>
<accession>A0A7W0BWS8</accession>
<gene>
    <name evidence="1" type="ORF">HNQ85_001614</name>
</gene>
<keyword evidence="2" id="KW-1185">Reference proteome</keyword>
<dbReference type="EMBL" id="JACDUU010000003">
    <property type="protein sequence ID" value="MBA2871344.1"/>
    <property type="molecule type" value="Genomic_DNA"/>
</dbReference>
<dbReference type="AlphaFoldDB" id="A0A7W0BWS8"/>
<evidence type="ECO:0000313" key="2">
    <source>
        <dbReference type="Proteomes" id="UP000580891"/>
    </source>
</evidence>
<proteinExistence type="predicted"/>
<comment type="caution">
    <text evidence="1">The sequence shown here is derived from an EMBL/GenBank/DDBJ whole genome shotgun (WGS) entry which is preliminary data.</text>
</comment>
<dbReference type="Proteomes" id="UP000580891">
    <property type="component" value="Unassembled WGS sequence"/>
</dbReference>